<evidence type="ECO:0000313" key="2">
    <source>
        <dbReference type="EMBL" id="PIY63194.1"/>
    </source>
</evidence>
<comment type="caution">
    <text evidence="2">The sequence shown here is derived from an EMBL/GenBank/DDBJ whole genome shotgun (WGS) entry which is preliminary data.</text>
</comment>
<organism evidence="2 3">
    <name type="scientific">Candidatus Uhrbacteria bacterium CG_4_10_14_0_8_um_filter_58_22</name>
    <dbReference type="NCBI Taxonomy" id="1975029"/>
    <lineage>
        <taxon>Bacteria</taxon>
        <taxon>Candidatus Uhriibacteriota</taxon>
    </lineage>
</organism>
<gene>
    <name evidence="2" type="ORF">COY93_01095</name>
</gene>
<dbReference type="GO" id="GO:0003677">
    <property type="term" value="F:DNA binding"/>
    <property type="evidence" value="ECO:0007669"/>
    <property type="project" value="InterPro"/>
</dbReference>
<evidence type="ECO:0000313" key="3">
    <source>
        <dbReference type="Proteomes" id="UP000230973"/>
    </source>
</evidence>
<dbReference type="InterPro" id="IPR036515">
    <property type="entry name" value="Transposase_17_sf"/>
</dbReference>
<sequence length="174" mass="20618">NPARGRRRKPTECGDECVLSCHARRAWQAVLMRTRSLNHSTYRHMYHLVWGTKYRRRYLKEYVCPEFLRCMYSLERKDPTLHFFSINADEDHVHLQVEMPPRISVAVAVQRMKAHSSIALKKRFRFIRGMYGDGNIWSVGYFSSTVGLNEETIRRYVEHQGKKDLPQQPSFVLE</sequence>
<dbReference type="SMART" id="SM01321">
    <property type="entry name" value="Y1_Tnp"/>
    <property type="match status" value="1"/>
</dbReference>
<proteinExistence type="predicted"/>
<accession>A0A2M7QAP6</accession>
<reference evidence="3" key="1">
    <citation type="submission" date="2017-09" db="EMBL/GenBank/DDBJ databases">
        <title>Depth-based differentiation of microbial function through sediment-hosted aquifers and enrichment of novel symbionts in the deep terrestrial subsurface.</title>
        <authorList>
            <person name="Probst A.J."/>
            <person name="Ladd B."/>
            <person name="Jarett J.K."/>
            <person name="Geller-Mcgrath D.E."/>
            <person name="Sieber C.M.K."/>
            <person name="Emerson J.B."/>
            <person name="Anantharaman K."/>
            <person name="Thomas B.C."/>
            <person name="Malmstrom R."/>
            <person name="Stieglmeier M."/>
            <person name="Klingl A."/>
            <person name="Woyke T."/>
            <person name="Ryan C.M."/>
            <person name="Banfield J.F."/>
        </authorList>
    </citation>
    <scope>NUCLEOTIDE SEQUENCE [LARGE SCALE GENOMIC DNA]</scope>
</reference>
<dbReference type="GO" id="GO:0004803">
    <property type="term" value="F:transposase activity"/>
    <property type="evidence" value="ECO:0007669"/>
    <property type="project" value="InterPro"/>
</dbReference>
<name>A0A2M7QAP6_9BACT</name>
<feature type="domain" description="Transposase IS200-like" evidence="1">
    <location>
        <begin position="41"/>
        <end position="160"/>
    </location>
</feature>
<dbReference type="InterPro" id="IPR002686">
    <property type="entry name" value="Transposase_17"/>
</dbReference>
<dbReference type="PANTHER" id="PTHR33360">
    <property type="entry name" value="TRANSPOSASE FOR INSERTION SEQUENCE ELEMENT IS200"/>
    <property type="match status" value="1"/>
</dbReference>
<protein>
    <recommendedName>
        <fullName evidence="1">Transposase IS200-like domain-containing protein</fullName>
    </recommendedName>
</protein>
<dbReference type="Gene3D" id="3.30.70.1290">
    <property type="entry name" value="Transposase IS200-like"/>
    <property type="match status" value="1"/>
</dbReference>
<dbReference type="Proteomes" id="UP000230973">
    <property type="component" value="Unassembled WGS sequence"/>
</dbReference>
<dbReference type="AlphaFoldDB" id="A0A2M7QAP6"/>
<evidence type="ECO:0000259" key="1">
    <source>
        <dbReference type="SMART" id="SM01321"/>
    </source>
</evidence>
<dbReference type="GO" id="GO:0006313">
    <property type="term" value="P:DNA transposition"/>
    <property type="evidence" value="ECO:0007669"/>
    <property type="project" value="InterPro"/>
</dbReference>
<feature type="non-terminal residue" evidence="2">
    <location>
        <position position="1"/>
    </location>
</feature>
<dbReference type="NCBIfam" id="NF033573">
    <property type="entry name" value="transpos_IS200"/>
    <property type="match status" value="1"/>
</dbReference>
<dbReference type="SUPFAM" id="SSF143422">
    <property type="entry name" value="Transposase IS200-like"/>
    <property type="match status" value="1"/>
</dbReference>
<dbReference type="PANTHER" id="PTHR33360:SF2">
    <property type="entry name" value="TRANSPOSASE FOR INSERTION SEQUENCE ELEMENT IS200"/>
    <property type="match status" value="1"/>
</dbReference>
<dbReference type="EMBL" id="PFLC01000014">
    <property type="protein sequence ID" value="PIY63194.1"/>
    <property type="molecule type" value="Genomic_DNA"/>
</dbReference>
<dbReference type="Pfam" id="PF01797">
    <property type="entry name" value="Y1_Tnp"/>
    <property type="match status" value="1"/>
</dbReference>